<gene>
    <name evidence="1" type="ORF">V6N11_009107</name>
</gene>
<organism evidence="1 2">
    <name type="scientific">Hibiscus sabdariffa</name>
    <name type="common">roselle</name>
    <dbReference type="NCBI Taxonomy" id="183260"/>
    <lineage>
        <taxon>Eukaryota</taxon>
        <taxon>Viridiplantae</taxon>
        <taxon>Streptophyta</taxon>
        <taxon>Embryophyta</taxon>
        <taxon>Tracheophyta</taxon>
        <taxon>Spermatophyta</taxon>
        <taxon>Magnoliopsida</taxon>
        <taxon>eudicotyledons</taxon>
        <taxon>Gunneridae</taxon>
        <taxon>Pentapetalae</taxon>
        <taxon>rosids</taxon>
        <taxon>malvids</taxon>
        <taxon>Malvales</taxon>
        <taxon>Malvaceae</taxon>
        <taxon>Malvoideae</taxon>
        <taxon>Hibiscus</taxon>
    </lineage>
</organism>
<protein>
    <submittedName>
        <fullName evidence="1">Uncharacterized protein</fullName>
    </submittedName>
</protein>
<sequence>MVSKLWVIPLEKYCRSPSMVLVWIWMKGGNDLAGGRIFTTLCLVSERLSMARARVPPKYGAMDGVSISIVSLVSKVKNLESDFESVWKWTWVSEFRWFKPINVKVLLSPTFMFRVRPSCPSVWYRNVHLYSEWFVNFSTLVHLLARMRVGLMLSGRAKIFIQWDQE</sequence>
<evidence type="ECO:0000313" key="2">
    <source>
        <dbReference type="Proteomes" id="UP001396334"/>
    </source>
</evidence>
<name>A0ABR2PQG2_9ROSI</name>
<keyword evidence="2" id="KW-1185">Reference proteome</keyword>
<comment type="caution">
    <text evidence="1">The sequence shown here is derived from an EMBL/GenBank/DDBJ whole genome shotgun (WGS) entry which is preliminary data.</text>
</comment>
<proteinExistence type="predicted"/>
<accession>A0ABR2PQG2</accession>
<dbReference type="Proteomes" id="UP001396334">
    <property type="component" value="Unassembled WGS sequence"/>
</dbReference>
<reference evidence="1 2" key="1">
    <citation type="journal article" date="2024" name="G3 (Bethesda)">
        <title>Genome assembly of Hibiscus sabdariffa L. provides insights into metabolisms of medicinal natural products.</title>
        <authorList>
            <person name="Kim T."/>
        </authorList>
    </citation>
    <scope>NUCLEOTIDE SEQUENCE [LARGE SCALE GENOMIC DNA]</scope>
    <source>
        <strain evidence="1">TK-2024</strain>
        <tissue evidence="1">Old leaves</tissue>
    </source>
</reference>
<evidence type="ECO:0000313" key="1">
    <source>
        <dbReference type="EMBL" id="KAK8990405.1"/>
    </source>
</evidence>
<dbReference type="EMBL" id="JBBPBN010000054">
    <property type="protein sequence ID" value="KAK8990405.1"/>
    <property type="molecule type" value="Genomic_DNA"/>
</dbReference>